<dbReference type="VEuPathDB" id="FungiDB:A1Q1_06513"/>
<dbReference type="SUPFAM" id="SSF143503">
    <property type="entry name" value="PUG domain-like"/>
    <property type="match status" value="1"/>
</dbReference>
<feature type="compositionally biased region" description="Basic and acidic residues" evidence="6">
    <location>
        <begin position="658"/>
        <end position="669"/>
    </location>
</feature>
<dbReference type="CDD" id="cd09212">
    <property type="entry name" value="PUB"/>
    <property type="match status" value="1"/>
</dbReference>
<dbReference type="RefSeq" id="XP_014177102.1">
    <property type="nucleotide sequence ID" value="XM_014321627.1"/>
</dbReference>
<dbReference type="InterPro" id="IPR018997">
    <property type="entry name" value="PUB_domain"/>
</dbReference>
<evidence type="ECO:0000259" key="7">
    <source>
        <dbReference type="Pfam" id="PF01103"/>
    </source>
</evidence>
<feature type="compositionally biased region" description="Basic and acidic residues" evidence="6">
    <location>
        <begin position="51"/>
        <end position="60"/>
    </location>
</feature>
<feature type="domain" description="PUB" evidence="8">
    <location>
        <begin position="686"/>
        <end position="754"/>
    </location>
</feature>
<comment type="subcellular location">
    <subcellularLocation>
        <location evidence="1">Mitochondrion outer membrane</location>
        <topology evidence="1">Multi-pass membrane protein</topology>
    </subcellularLocation>
</comment>
<evidence type="ECO:0000256" key="3">
    <source>
        <dbReference type="ARBA" id="ARBA00022452"/>
    </source>
</evidence>
<protein>
    <recommendedName>
        <fullName evidence="11">PUB domain-containing protein</fullName>
    </recommendedName>
</protein>
<dbReference type="Gene3D" id="1.20.58.2190">
    <property type="match status" value="1"/>
</dbReference>
<dbReference type="InterPro" id="IPR036339">
    <property type="entry name" value="PUB-like_dom_sf"/>
</dbReference>
<dbReference type="AlphaFoldDB" id="J4U596"/>
<feature type="region of interest" description="Disordered" evidence="6">
    <location>
        <begin position="827"/>
        <end position="941"/>
    </location>
</feature>
<dbReference type="EMBL" id="ALBS01000334">
    <property type="protein sequence ID" value="EJT45105.1"/>
    <property type="molecule type" value="Genomic_DNA"/>
</dbReference>
<organism evidence="9 10">
    <name type="scientific">Trichosporon asahii var. asahii (strain ATCC 90039 / CBS 2479 / JCM 2466 / KCTC 7840 / NBRC 103889/ NCYC 2677 / UAMH 7654)</name>
    <name type="common">Yeast</name>
    <dbReference type="NCBI Taxonomy" id="1186058"/>
    <lineage>
        <taxon>Eukaryota</taxon>
        <taxon>Fungi</taxon>
        <taxon>Dikarya</taxon>
        <taxon>Basidiomycota</taxon>
        <taxon>Agaricomycotina</taxon>
        <taxon>Tremellomycetes</taxon>
        <taxon>Trichosporonales</taxon>
        <taxon>Trichosporonaceae</taxon>
        <taxon>Trichosporon</taxon>
    </lineage>
</organism>
<comment type="similarity">
    <text evidence="2">Belongs to the SAM50/omp85 family.</text>
</comment>
<feature type="domain" description="Bacterial surface antigen (D15)" evidence="7">
    <location>
        <begin position="399"/>
        <end position="545"/>
    </location>
</feature>
<feature type="compositionally biased region" description="Basic and acidic residues" evidence="6">
    <location>
        <begin position="67"/>
        <end position="98"/>
    </location>
</feature>
<dbReference type="Pfam" id="PF09409">
    <property type="entry name" value="PUB"/>
    <property type="match status" value="1"/>
</dbReference>
<dbReference type="SMART" id="SM00580">
    <property type="entry name" value="PUG"/>
    <property type="match status" value="1"/>
</dbReference>
<dbReference type="GO" id="GO:0005741">
    <property type="term" value="C:mitochondrial outer membrane"/>
    <property type="evidence" value="ECO:0007669"/>
    <property type="project" value="UniProtKB-SubCell"/>
</dbReference>
<dbReference type="InterPro" id="IPR039910">
    <property type="entry name" value="D15-like"/>
</dbReference>
<feature type="compositionally biased region" description="Basic and acidic residues" evidence="6">
    <location>
        <begin position="827"/>
        <end position="844"/>
    </location>
</feature>
<dbReference type="PANTHER" id="PTHR12815">
    <property type="entry name" value="SORTING AND ASSEMBLY MACHINERY SAMM50 PROTEIN FAMILY MEMBER"/>
    <property type="match status" value="1"/>
</dbReference>
<evidence type="ECO:0000256" key="4">
    <source>
        <dbReference type="ARBA" id="ARBA00022692"/>
    </source>
</evidence>
<accession>J4U596</accession>
<feature type="compositionally biased region" description="Low complexity" evidence="6">
    <location>
        <begin position="99"/>
        <end position="120"/>
    </location>
</feature>
<feature type="region of interest" description="Disordered" evidence="6">
    <location>
        <begin position="1"/>
        <end position="140"/>
    </location>
</feature>
<evidence type="ECO:0008006" key="11">
    <source>
        <dbReference type="Google" id="ProtNLM"/>
    </source>
</evidence>
<feature type="compositionally biased region" description="Low complexity" evidence="6">
    <location>
        <begin position="631"/>
        <end position="640"/>
    </location>
</feature>
<evidence type="ECO:0000259" key="8">
    <source>
        <dbReference type="Pfam" id="PF09409"/>
    </source>
</evidence>
<dbReference type="GO" id="GO:0045040">
    <property type="term" value="P:protein insertion into mitochondrial outer membrane"/>
    <property type="evidence" value="ECO:0007669"/>
    <property type="project" value="TreeGrafter"/>
</dbReference>
<keyword evidence="3" id="KW-1134">Transmembrane beta strand</keyword>
<feature type="compositionally biased region" description="Acidic residues" evidence="6">
    <location>
        <begin position="880"/>
        <end position="909"/>
    </location>
</feature>
<evidence type="ECO:0000256" key="6">
    <source>
        <dbReference type="SAM" id="MobiDB-lite"/>
    </source>
</evidence>
<keyword evidence="4" id="KW-0812">Transmembrane</keyword>
<evidence type="ECO:0000256" key="2">
    <source>
        <dbReference type="ARBA" id="ARBA00010913"/>
    </source>
</evidence>
<evidence type="ECO:0000313" key="10">
    <source>
        <dbReference type="Proteomes" id="UP000002748"/>
    </source>
</evidence>
<dbReference type="GeneID" id="25990025"/>
<dbReference type="HOGENOM" id="CLU_311958_0_0_1"/>
<dbReference type="InterPro" id="IPR000184">
    <property type="entry name" value="Bac_surfAg_D15"/>
</dbReference>
<evidence type="ECO:0000313" key="9">
    <source>
        <dbReference type="EMBL" id="EJT45105.1"/>
    </source>
</evidence>
<comment type="caution">
    <text evidence="9">The sequence shown here is derived from an EMBL/GenBank/DDBJ whole genome shotgun (WGS) entry which is preliminary data.</text>
</comment>
<reference evidence="9 10" key="1">
    <citation type="journal article" date="2012" name="Eukaryot. Cell">
        <title>Draft genome sequence of CBS 2479, the standard type strain of Trichosporon asahii.</title>
        <authorList>
            <person name="Yang R.Y."/>
            <person name="Li H.T."/>
            <person name="Zhu H."/>
            <person name="Zhou G.P."/>
            <person name="Wang M."/>
            <person name="Wang L."/>
        </authorList>
    </citation>
    <scope>NUCLEOTIDE SEQUENCE [LARGE SCALE GENOMIC DNA]</scope>
    <source>
        <strain evidence="10">ATCC 90039 / CBS 2479 / JCM 2466 / KCTC 7840 / NCYC 2677 / UAMH 7654</strain>
    </source>
</reference>
<dbReference type="PANTHER" id="PTHR12815:SF18">
    <property type="entry name" value="SORTING AND ASSEMBLY MACHINERY COMPONENT 50 HOMOLOG"/>
    <property type="match status" value="1"/>
</dbReference>
<feature type="region of interest" description="Disordered" evidence="6">
    <location>
        <begin position="621"/>
        <end position="669"/>
    </location>
</feature>
<proteinExistence type="inferred from homology"/>
<dbReference type="Gene3D" id="2.40.160.50">
    <property type="entry name" value="membrane protein fhac: a member of the omp85/tpsb transporter family"/>
    <property type="match status" value="1"/>
</dbReference>
<dbReference type="Proteomes" id="UP000002748">
    <property type="component" value="Unassembled WGS sequence"/>
</dbReference>
<dbReference type="OrthoDB" id="1724197at2759"/>
<sequence>MDPNAEGGPPKAEIEIAEVESDAPPAPPKADIEIKAEQPAQAQPSPEVSDEEKKRIERLERKMRKQERKERRERKEARAQKRQEKQERRERREREKQEAAQAAQAAQTAESAAQPAAESAPEVTQPETQAAPAQPKPDPEVQAAIKIQQFHEEEFQRRLRGEYQAQQLRTGQVPLRLTSIRLSPPPPTTRGDFLSGLLAPFLSEAHPWLKWLHPVPPPPTNLREILQTTKALVQHVDDLGVFDMDRVGIRLEPAPSGDPDEVELLLALRERGRFFLKAGTEFGGNEGGANITGRIRNVLGGGETLEANAALGTKTKSAYQATLSTPVFSSPYLSASLSGFSLDRDNTAFASHRELQQGGRVKLSGLTPLGAHELAYEYVQRDISHLSPKASVSALGLGTSGRLLKLTNEYAGLPGSSELAHFIKSTGVAQASRPLYEGSDILVSVSGFGSILYPLWAPGGFDEPRRTYLADRTYLGGPNSVRGWKVGGLGLSDKLDSLGGDLAYALGISAFLPIPGKEHWPLKIHTFLNAGKVSRYEQQHAEQASVISDRTLTPSSRPVLVPLPLRCPAIVIPRPSSHKFAHTDHLPPFLSCLPIISDLSNSMADPAADARARRLAAIEARLNPPKEDDGAAAAAGSSGSNTPGREPPRNMPKPWTRPSEREQNEKKRELTRLLNRTIVRDSGYRQAAECVETLVKIATNIQTNEDPKYRTLRAENSLLKNKVLAVPGGRDYMIQMGFHTENKDFTQFFILDQSEKRLWQLGLAADVLREALPELQKRVSGTTTSTANAKAEEERRVAAAKRQIEADRELVKQRVERERIVREAREAARAKAEAEPQPQEEPHFHVRGQGRKLDGSASTEGVGSPQARSRSSQAAQQVGPDDDTDMIPSDHEEDDEEGEDDGEETDEEEREFRRQDAQNRMGMFGMASNAHHWGGGQKLGE</sequence>
<feature type="compositionally biased region" description="Low complexity" evidence="6">
    <location>
        <begin position="866"/>
        <end position="877"/>
    </location>
</feature>
<evidence type="ECO:0000256" key="5">
    <source>
        <dbReference type="ARBA" id="ARBA00023136"/>
    </source>
</evidence>
<evidence type="ECO:0000256" key="1">
    <source>
        <dbReference type="ARBA" id="ARBA00004374"/>
    </source>
</evidence>
<name>J4U596_TRIAS</name>
<gene>
    <name evidence="9" type="ORF">A1Q1_06513</name>
</gene>
<dbReference type="Pfam" id="PF01103">
    <property type="entry name" value="Omp85"/>
    <property type="match status" value="1"/>
</dbReference>
<keyword evidence="5" id="KW-0472">Membrane</keyword>
<dbReference type="KEGG" id="tasa:A1Q1_06513"/>